<evidence type="ECO:0000313" key="8">
    <source>
        <dbReference type="EMBL" id="ARU93829.1"/>
    </source>
</evidence>
<dbReference type="GO" id="GO:0006508">
    <property type="term" value="P:proteolysis"/>
    <property type="evidence" value="ECO:0007669"/>
    <property type="project" value="UniProtKB-KW"/>
</dbReference>
<dbReference type="OrthoDB" id="9807055at2"/>
<evidence type="ECO:0000313" key="10">
    <source>
        <dbReference type="Proteomes" id="UP000195729"/>
    </source>
</evidence>
<dbReference type="AlphaFoldDB" id="A0A1Y0L821"/>
<dbReference type="KEGG" id="tci:A7K98_08590"/>
<organism evidence="8 11">
    <name type="scientific">Tatumella citrea</name>
    <name type="common">Pantoea citrea</name>
    <dbReference type="NCBI Taxonomy" id="53336"/>
    <lineage>
        <taxon>Bacteria</taxon>
        <taxon>Pseudomonadati</taxon>
        <taxon>Pseudomonadota</taxon>
        <taxon>Gammaproteobacteria</taxon>
        <taxon>Enterobacterales</taxon>
        <taxon>Erwiniaceae</taxon>
        <taxon>Tatumella</taxon>
    </lineage>
</organism>
<dbReference type="GO" id="GO:0008234">
    <property type="term" value="F:cysteine-type peptidase activity"/>
    <property type="evidence" value="ECO:0007669"/>
    <property type="project" value="UniProtKB-KW"/>
</dbReference>
<protein>
    <submittedName>
        <fullName evidence="8">Endopeptidase</fullName>
    </submittedName>
</protein>
<dbReference type="SUPFAM" id="SSF54001">
    <property type="entry name" value="Cysteine proteinases"/>
    <property type="match status" value="1"/>
</dbReference>
<dbReference type="PANTHER" id="PTHR47360:SF1">
    <property type="entry name" value="ENDOPEPTIDASE NLPC-RELATED"/>
    <property type="match status" value="1"/>
</dbReference>
<evidence type="ECO:0000313" key="9">
    <source>
        <dbReference type="EMBL" id="ARU97867.1"/>
    </source>
</evidence>
<evidence type="ECO:0000256" key="5">
    <source>
        <dbReference type="ARBA" id="ARBA00022807"/>
    </source>
</evidence>
<keyword evidence="4" id="KW-0378">Hydrolase</keyword>
<evidence type="ECO:0000313" key="11">
    <source>
        <dbReference type="Proteomes" id="UP000195814"/>
    </source>
</evidence>
<dbReference type="InterPro" id="IPR000064">
    <property type="entry name" value="NLP_P60_dom"/>
</dbReference>
<dbReference type="InterPro" id="IPR038765">
    <property type="entry name" value="Papain-like_cys_pep_sf"/>
</dbReference>
<evidence type="ECO:0000256" key="3">
    <source>
        <dbReference type="ARBA" id="ARBA00022729"/>
    </source>
</evidence>
<evidence type="ECO:0000256" key="6">
    <source>
        <dbReference type="SAM" id="SignalP"/>
    </source>
</evidence>
<accession>A0A1Y0L821</accession>
<dbReference type="PROSITE" id="PS51935">
    <property type="entry name" value="NLPC_P60"/>
    <property type="match status" value="1"/>
</dbReference>
<keyword evidence="5" id="KW-0788">Thiol protease</keyword>
<proteinExistence type="inferred from homology"/>
<keyword evidence="10" id="KW-1185">Reference proteome</keyword>
<feature type="signal peptide" evidence="6">
    <location>
        <begin position="1"/>
        <end position="20"/>
    </location>
</feature>
<keyword evidence="2" id="KW-0645">Protease</keyword>
<dbReference type="InterPro" id="IPR052062">
    <property type="entry name" value="Murein_DD/LD_carboxypeptidase"/>
</dbReference>
<evidence type="ECO:0000256" key="1">
    <source>
        <dbReference type="ARBA" id="ARBA00007074"/>
    </source>
</evidence>
<feature type="chain" id="PRO_5012485645" evidence="6">
    <location>
        <begin position="21"/>
        <end position="153"/>
    </location>
</feature>
<gene>
    <name evidence="8" type="ORF">A7K98_08590</name>
    <name evidence="9" type="ORF">A7K99_08590</name>
</gene>
<dbReference type="PROSITE" id="PS51257">
    <property type="entry name" value="PROKAR_LIPOPROTEIN"/>
    <property type="match status" value="1"/>
</dbReference>
<dbReference type="Pfam" id="PF00877">
    <property type="entry name" value="NLPC_P60"/>
    <property type="match status" value="1"/>
</dbReference>
<dbReference type="Gene3D" id="3.90.1720.10">
    <property type="entry name" value="endopeptidase domain like (from Nostoc punctiforme)"/>
    <property type="match status" value="1"/>
</dbReference>
<dbReference type="Proteomes" id="UP000195729">
    <property type="component" value="Chromosome"/>
</dbReference>
<evidence type="ECO:0000259" key="7">
    <source>
        <dbReference type="PROSITE" id="PS51935"/>
    </source>
</evidence>
<sequence>MIRIAVALLVLILAGCSSHAPSPDARLSDPGRVMTQLNAQLSEWHGTPYRLGGMSRRGIDCSGFVLLTFRNRFDIQLPRTTSQQSRIGTRISKKDLKPGDLVFFKTGWGEDGLHVGIYDHNNLFIHASTSRGVMRSSLNNVYWRKVFWQARRI</sequence>
<keyword evidence="3 6" id="KW-0732">Signal</keyword>
<feature type="domain" description="NlpC/P60" evidence="7">
    <location>
        <begin position="31"/>
        <end position="153"/>
    </location>
</feature>
<name>A0A1Y0L821_TATCI</name>
<evidence type="ECO:0000256" key="4">
    <source>
        <dbReference type="ARBA" id="ARBA00022801"/>
    </source>
</evidence>
<dbReference type="EMBL" id="CP015581">
    <property type="protein sequence ID" value="ARU97867.1"/>
    <property type="molecule type" value="Genomic_DNA"/>
</dbReference>
<dbReference type="Proteomes" id="UP000195814">
    <property type="component" value="Chromosome"/>
</dbReference>
<dbReference type="PANTHER" id="PTHR47360">
    <property type="entry name" value="MUREIN DD-ENDOPEPTIDASE MEPS/MUREIN LD-CARBOXYPEPTIDASE"/>
    <property type="match status" value="1"/>
</dbReference>
<dbReference type="EMBL" id="CP015579">
    <property type="protein sequence ID" value="ARU93829.1"/>
    <property type="molecule type" value="Genomic_DNA"/>
</dbReference>
<comment type="similarity">
    <text evidence="1">Belongs to the peptidase C40 family.</text>
</comment>
<reference evidence="10 11" key="1">
    <citation type="submission" date="2016-05" db="EMBL/GenBank/DDBJ databases">
        <title>Complete genome sequence of two 2,5-diketo-D-glunonic acid producing strain Tatumella citrea.</title>
        <authorList>
            <person name="Duan C."/>
            <person name="Yang J."/>
            <person name="Yang S."/>
        </authorList>
    </citation>
    <scope>NUCLEOTIDE SEQUENCE [LARGE SCALE GENOMIC DNA]</scope>
    <source>
        <strain evidence="9 10">ATCC 39140</strain>
        <strain evidence="8 11">DSM 13699</strain>
    </source>
</reference>
<dbReference type="RefSeq" id="WP_087488186.1">
    <property type="nucleotide sequence ID" value="NZ_CP015579.1"/>
</dbReference>
<evidence type="ECO:0000256" key="2">
    <source>
        <dbReference type="ARBA" id="ARBA00022670"/>
    </source>
</evidence>